<dbReference type="InterPro" id="IPR014782">
    <property type="entry name" value="Peptidase_M1_dom"/>
</dbReference>
<evidence type="ECO:0000259" key="4">
    <source>
        <dbReference type="Pfam" id="PF01433"/>
    </source>
</evidence>
<keyword evidence="3" id="KW-0732">Signal</keyword>
<evidence type="ECO:0000256" key="2">
    <source>
        <dbReference type="PIRSR" id="PIRSR634015-3"/>
    </source>
</evidence>
<dbReference type="EMBL" id="MQUC01000003">
    <property type="protein sequence ID" value="PRP67739.1"/>
    <property type="molecule type" value="Genomic_DNA"/>
</dbReference>
<dbReference type="PROSITE" id="PS51257">
    <property type="entry name" value="PROKAR_LIPOPROTEIN"/>
    <property type="match status" value="1"/>
</dbReference>
<dbReference type="SUPFAM" id="SSF55486">
    <property type="entry name" value="Metalloproteases ('zincins'), catalytic domain"/>
    <property type="match status" value="1"/>
</dbReference>
<dbReference type="PANTHER" id="PTHR45726:SF3">
    <property type="entry name" value="LEUKOTRIENE A-4 HYDROLASE"/>
    <property type="match status" value="1"/>
</dbReference>
<keyword evidence="2" id="KW-0862">Zinc</keyword>
<feature type="domain" description="Peptidase M1 membrane alanine aminopeptidase" evidence="4">
    <location>
        <begin position="352"/>
        <end position="501"/>
    </location>
</feature>
<comment type="caution">
    <text evidence="5">The sequence shown here is derived from an EMBL/GenBank/DDBJ whole genome shotgun (WGS) entry which is preliminary data.</text>
</comment>
<reference evidence="5 6" key="1">
    <citation type="submission" date="2016-11" db="EMBL/GenBank/DDBJ databases">
        <title>Trade-off between light-utilization and light-protection in marine flavobacteria.</title>
        <authorList>
            <person name="Kumagai Y."/>
        </authorList>
    </citation>
    <scope>NUCLEOTIDE SEQUENCE [LARGE SCALE GENOMIC DNA]</scope>
    <source>
        <strain evidence="5 6">JCM 17109</strain>
    </source>
</reference>
<accession>A0A2S9WW81</accession>
<feature type="signal peptide" evidence="3">
    <location>
        <begin position="1"/>
        <end position="23"/>
    </location>
</feature>
<dbReference type="RefSeq" id="WP_105983441.1">
    <property type="nucleotide sequence ID" value="NZ_MQUC01000003.1"/>
</dbReference>
<feature type="chain" id="PRO_5015455038" evidence="3">
    <location>
        <begin position="24"/>
        <end position="627"/>
    </location>
</feature>
<dbReference type="InterPro" id="IPR034015">
    <property type="entry name" value="M1_LTA4H"/>
</dbReference>
<evidence type="ECO:0000256" key="1">
    <source>
        <dbReference type="PIRSR" id="PIRSR634015-1"/>
    </source>
</evidence>
<comment type="cofactor">
    <cofactor evidence="2">
        <name>Zn(2+)</name>
        <dbReference type="ChEBI" id="CHEBI:29105"/>
    </cofactor>
    <text evidence="2">Binds 1 zinc ion per subunit.</text>
</comment>
<feature type="binding site" evidence="2">
    <location>
        <position position="364"/>
    </location>
    <ligand>
        <name>Zn(2+)</name>
        <dbReference type="ChEBI" id="CHEBI:29105"/>
        <note>catalytic</note>
    </ligand>
</feature>
<feature type="active site" description="Proton acceptor" evidence="1">
    <location>
        <position position="365"/>
    </location>
</feature>
<proteinExistence type="predicted"/>
<dbReference type="InterPro" id="IPR027268">
    <property type="entry name" value="Peptidase_M4/M1_CTD_sf"/>
</dbReference>
<dbReference type="Pfam" id="PF01433">
    <property type="entry name" value="Peptidase_M1"/>
    <property type="match status" value="1"/>
</dbReference>
<evidence type="ECO:0000256" key="3">
    <source>
        <dbReference type="SAM" id="SignalP"/>
    </source>
</evidence>
<keyword evidence="6" id="KW-1185">Reference proteome</keyword>
<feature type="binding site" evidence="2">
    <location>
        <position position="368"/>
    </location>
    <ligand>
        <name>Zn(2+)</name>
        <dbReference type="ChEBI" id="CHEBI:29105"/>
        <note>catalytic</note>
    </ligand>
</feature>
<name>A0A2S9WW81_9FLAO</name>
<organism evidence="5 6">
    <name type="scientific">Nonlabens agnitus</name>
    <dbReference type="NCBI Taxonomy" id="870484"/>
    <lineage>
        <taxon>Bacteria</taxon>
        <taxon>Pseudomonadati</taxon>
        <taxon>Bacteroidota</taxon>
        <taxon>Flavobacteriia</taxon>
        <taxon>Flavobacteriales</taxon>
        <taxon>Flavobacteriaceae</taxon>
        <taxon>Nonlabens</taxon>
    </lineage>
</organism>
<sequence length="627" mass="71234">MKRIFLMLTVGVFLASCSSTQNTKPTNTTDSSVPGYWQQHVDYTMDVDMNVDNYQYTGKQKLVYTNNSPETLDRVYYHLFFNAFQPGSQMDVRSRTIADPDRRVGSRIAGLQPNEQGQLHVKNMMQDGVPLNPMEEGTILIVPLAKALKPGQSTTFELDFNGQVPVQIRRSGRNNAEGVSLSMTQWFPKIAEFDRDGWNATPYVGREFHGVWGDFDVKLTIDKDYTVGGTGYLQNPKEIGHGYDRPNSGPAEGKDGKLTWHFKAPMVHDFAWGADPDYIHDIYKGANGVDLHFFYKDNEAIKANWKKLQPDTNKMLEFYNENVGLYPYKQYSVIQGGDGGMEYAMATLITGERSYGSLAGVTAHEFAHSWFNHILATNEAKHEWMDEGFTTYISSLAMDEIYNENKENPNAGSYSGYIRLANSGIEQPQTTHADRYARNAAYGTTAYSKGAVFMSQLGYIVGEDVRDQIIKEYFNTWKFKHPNPNDFKRVAERVSGFELDWYLIDFTQTTNTIDYAIDDLQDINGVATVSLSRKGLMPMPLDIQVTMNDGTSKMYYVPLEFMYNQKKVPADWTVAADWAWAYPTYELQLSGLSKKDISNVTIDPKNMMADVDRENNKYQVFTLMQNN</sequence>
<feature type="binding site" evidence="2">
    <location>
        <position position="387"/>
    </location>
    <ligand>
        <name>Zn(2+)</name>
        <dbReference type="ChEBI" id="CHEBI:29105"/>
        <note>catalytic</note>
    </ligand>
</feature>
<evidence type="ECO:0000313" key="5">
    <source>
        <dbReference type="EMBL" id="PRP67739.1"/>
    </source>
</evidence>
<dbReference type="CDD" id="cd09604">
    <property type="entry name" value="M1_APN_like"/>
    <property type="match status" value="1"/>
</dbReference>
<protein>
    <submittedName>
        <fullName evidence="5">Peptidase M1</fullName>
    </submittedName>
</protein>
<dbReference type="AlphaFoldDB" id="A0A2S9WW81"/>
<dbReference type="OrthoDB" id="9814383at2"/>
<dbReference type="GO" id="GO:0008270">
    <property type="term" value="F:zinc ion binding"/>
    <property type="evidence" value="ECO:0007669"/>
    <property type="project" value="InterPro"/>
</dbReference>
<feature type="active site" description="Proton donor" evidence="1">
    <location>
        <position position="447"/>
    </location>
</feature>
<evidence type="ECO:0000313" key="6">
    <source>
        <dbReference type="Proteomes" id="UP000239532"/>
    </source>
</evidence>
<dbReference type="GO" id="GO:0008237">
    <property type="term" value="F:metallopeptidase activity"/>
    <property type="evidence" value="ECO:0007669"/>
    <property type="project" value="InterPro"/>
</dbReference>
<dbReference type="Gene3D" id="1.10.390.10">
    <property type="entry name" value="Neutral Protease Domain 2"/>
    <property type="match status" value="1"/>
</dbReference>
<dbReference type="PANTHER" id="PTHR45726">
    <property type="entry name" value="LEUKOTRIENE A-4 HYDROLASE"/>
    <property type="match status" value="1"/>
</dbReference>
<dbReference type="Proteomes" id="UP000239532">
    <property type="component" value="Unassembled WGS sequence"/>
</dbReference>
<keyword evidence="2" id="KW-0479">Metal-binding</keyword>
<gene>
    <name evidence="5" type="ORF">BST86_11870</name>
</gene>